<comment type="caution">
    <text evidence="4">The sequence shown here is derived from an EMBL/GenBank/DDBJ whole genome shotgun (WGS) entry which is preliminary data.</text>
</comment>
<dbReference type="EMBL" id="RSDW01000001">
    <property type="protein sequence ID" value="RSL14691.1"/>
    <property type="molecule type" value="Genomic_DNA"/>
</dbReference>
<keyword evidence="5" id="KW-1185">Reference proteome</keyword>
<protein>
    <submittedName>
        <fullName evidence="4">Putative damage-inducible protein DinB</fullName>
    </submittedName>
</protein>
<proteinExistence type="inferred from homology"/>
<dbReference type="RefSeq" id="WP_125483522.1">
    <property type="nucleotide sequence ID" value="NZ_RSDW01000001.1"/>
</dbReference>
<evidence type="ECO:0000256" key="1">
    <source>
        <dbReference type="ARBA" id="ARBA00008635"/>
    </source>
</evidence>
<evidence type="ECO:0000256" key="3">
    <source>
        <dbReference type="PIRSR" id="PIRSR607837-1"/>
    </source>
</evidence>
<dbReference type="InterPro" id="IPR034660">
    <property type="entry name" value="DinB/YfiT-like"/>
</dbReference>
<organism evidence="4 5">
    <name type="scientific">Edaphobacter aggregans</name>
    <dbReference type="NCBI Taxonomy" id="570835"/>
    <lineage>
        <taxon>Bacteria</taxon>
        <taxon>Pseudomonadati</taxon>
        <taxon>Acidobacteriota</taxon>
        <taxon>Terriglobia</taxon>
        <taxon>Terriglobales</taxon>
        <taxon>Acidobacteriaceae</taxon>
        <taxon>Edaphobacter</taxon>
    </lineage>
</organism>
<name>A0A428MCS4_9BACT</name>
<feature type="binding site" evidence="3">
    <location>
        <position position="49"/>
    </location>
    <ligand>
        <name>a divalent metal cation</name>
        <dbReference type="ChEBI" id="CHEBI:60240"/>
    </ligand>
</feature>
<dbReference type="Proteomes" id="UP000269669">
    <property type="component" value="Unassembled WGS sequence"/>
</dbReference>
<dbReference type="InterPro" id="IPR007837">
    <property type="entry name" value="DinB"/>
</dbReference>
<dbReference type="AlphaFoldDB" id="A0A428MCS4"/>
<reference evidence="4 5" key="1">
    <citation type="submission" date="2018-12" db="EMBL/GenBank/DDBJ databases">
        <title>Sequencing of bacterial isolates from soil warming experiment in Harvard Forest, Massachusetts, USA.</title>
        <authorList>
            <person name="Deangelis K."/>
        </authorList>
    </citation>
    <scope>NUCLEOTIDE SEQUENCE [LARGE SCALE GENOMIC DNA]</scope>
    <source>
        <strain evidence="4 5">EB153</strain>
    </source>
</reference>
<dbReference type="Gene3D" id="1.20.120.450">
    <property type="entry name" value="dinb family like domain"/>
    <property type="match status" value="1"/>
</dbReference>
<dbReference type="PANTHER" id="PTHR37302:SF3">
    <property type="entry name" value="DAMAGE-INDUCIBLE PROTEIN DINB"/>
    <property type="match status" value="1"/>
</dbReference>
<dbReference type="SUPFAM" id="SSF109854">
    <property type="entry name" value="DinB/YfiT-like putative metalloenzymes"/>
    <property type="match status" value="1"/>
</dbReference>
<comment type="similarity">
    <text evidence="1">Belongs to the DinB family.</text>
</comment>
<accession>A0A428MCS4</accession>
<feature type="binding site" evidence="3">
    <location>
        <position position="139"/>
    </location>
    <ligand>
        <name>a divalent metal cation</name>
        <dbReference type="ChEBI" id="CHEBI:60240"/>
    </ligand>
</feature>
<sequence>MTKDDIHLLYEYDHWANNRVLQTVSVLTAEQFTRDLGGSFRSVRDTLLHIIGGAWIWLAYWKEPFPSPAFMTDLRTRRGALFEPDAFPNVAAVQLKWAEVEEEKTEFVNRITTESLETMLPFRETQVRLAHLMQHLANHSTYHRGQIALMMRQLNVEPLATDFHVFLVEGRRETAAAPANQGDLSA</sequence>
<dbReference type="GO" id="GO:0046872">
    <property type="term" value="F:metal ion binding"/>
    <property type="evidence" value="ECO:0007669"/>
    <property type="project" value="UniProtKB-KW"/>
</dbReference>
<evidence type="ECO:0000313" key="5">
    <source>
        <dbReference type="Proteomes" id="UP000269669"/>
    </source>
</evidence>
<evidence type="ECO:0000256" key="2">
    <source>
        <dbReference type="ARBA" id="ARBA00022723"/>
    </source>
</evidence>
<evidence type="ECO:0000313" key="4">
    <source>
        <dbReference type="EMBL" id="RSL14691.1"/>
    </source>
</evidence>
<feature type="binding site" evidence="3">
    <location>
        <position position="143"/>
    </location>
    <ligand>
        <name>a divalent metal cation</name>
        <dbReference type="ChEBI" id="CHEBI:60240"/>
    </ligand>
</feature>
<gene>
    <name evidence="4" type="ORF">EDE15_0153</name>
</gene>
<keyword evidence="2 3" id="KW-0479">Metal-binding</keyword>
<dbReference type="OrthoDB" id="9811413at2"/>
<dbReference type="PANTHER" id="PTHR37302">
    <property type="entry name" value="SLR1116 PROTEIN"/>
    <property type="match status" value="1"/>
</dbReference>
<dbReference type="Pfam" id="PF05163">
    <property type="entry name" value="DinB"/>
    <property type="match status" value="1"/>
</dbReference>